<dbReference type="GeneID" id="1453247"/>
<protein>
    <recommendedName>
        <fullName evidence="6 19">Adenosylcobinamide-GDP ribazoletransferase</fullName>
        <ecNumber evidence="5 19">2.7.8.26</ecNumber>
    </recommendedName>
    <alternativeName>
        <fullName evidence="16 19">Cobalamin synthase</fullName>
    </alternativeName>
    <alternativeName>
        <fullName evidence="15 19">Cobalamin-5'-phosphate synthase</fullName>
    </alternativeName>
</protein>
<evidence type="ECO:0000313" key="27">
    <source>
        <dbReference type="EMBL" id="AZF78285.1"/>
    </source>
</evidence>
<dbReference type="EMBL" id="LT549890">
    <property type="protein sequence ID" value="SAI86873.1"/>
    <property type="molecule type" value="Genomic_DNA"/>
</dbReference>
<dbReference type="PANTHER" id="PTHR34148">
    <property type="entry name" value="ADENOSYLCOBINAMIDE-GDP RIBAZOLETRANSFERASE"/>
    <property type="match status" value="1"/>
</dbReference>
<evidence type="ECO:0000313" key="22">
    <source>
        <dbReference type="EMBL" id="AKA78737.1"/>
    </source>
</evidence>
<gene>
    <name evidence="19 21" type="primary">cobS</name>
    <name evidence="30" type="ORF">HFC64_11395</name>
    <name evidence="31" type="ORF">SSOP1_3319</name>
    <name evidence="22" type="ORF">SULA_1001</name>
    <name evidence="20" type="ORF">SULB_1003</name>
    <name evidence="21" type="ORF">SULC_1002</name>
    <name evidence="23" type="ORF">SULG_04915</name>
    <name evidence="24" type="ORF">SULH_04915</name>
    <name evidence="25" type="ORF">SULI_04915</name>
    <name evidence="26" type="ORF">SULM_04915</name>
    <name evidence="27" type="ORF">SULN_04915</name>
    <name evidence="28" type="ORF">SULO_04925</name>
    <name evidence="29" type="ORF">SULZ_05160</name>
</gene>
<feature type="transmembrane region" description="Helical" evidence="19">
    <location>
        <begin position="32"/>
        <end position="53"/>
    </location>
</feature>
<dbReference type="Proteomes" id="UP000594632">
    <property type="component" value="Chromosome"/>
</dbReference>
<dbReference type="GO" id="GO:0051073">
    <property type="term" value="F:adenosylcobinamide-GDP ribazoletransferase activity"/>
    <property type="evidence" value="ECO:0007669"/>
    <property type="project" value="UniProtKB-UniRule"/>
</dbReference>
<evidence type="ECO:0000256" key="8">
    <source>
        <dbReference type="ARBA" id="ARBA00022573"/>
    </source>
</evidence>
<evidence type="ECO:0000313" key="30">
    <source>
        <dbReference type="EMBL" id="QPG50324.1"/>
    </source>
</evidence>
<evidence type="ECO:0000256" key="18">
    <source>
        <dbReference type="ARBA" id="ARBA00049504"/>
    </source>
</evidence>
<keyword evidence="13 19" id="KW-0472">Membrane</keyword>
<evidence type="ECO:0000313" key="42">
    <source>
        <dbReference type="Proteomes" id="UP000282269"/>
    </source>
</evidence>
<comment type="similarity">
    <text evidence="4 19">Belongs to the CobS family.</text>
</comment>
<dbReference type="OrthoDB" id="11748at2157"/>
<dbReference type="EMBL" id="CP011057">
    <property type="protein sequence ID" value="AKA78737.1"/>
    <property type="molecule type" value="Genomic_DNA"/>
</dbReference>
<dbReference type="Proteomes" id="UP000273194">
    <property type="component" value="Chromosome"/>
</dbReference>
<dbReference type="RefSeq" id="WP_009989675.1">
    <property type="nucleotide sequence ID" value="NZ_CP011055.2"/>
</dbReference>
<evidence type="ECO:0000313" key="25">
    <source>
        <dbReference type="EMBL" id="AZF73053.1"/>
    </source>
</evidence>
<evidence type="ECO:0000313" key="36">
    <source>
        <dbReference type="Proteomes" id="UP000267993"/>
    </source>
</evidence>
<evidence type="ECO:0000313" key="31">
    <source>
        <dbReference type="EMBL" id="SAI86873.1"/>
    </source>
</evidence>
<dbReference type="GO" id="GO:0008818">
    <property type="term" value="F:cobalamin 5'-phosphate synthase activity"/>
    <property type="evidence" value="ECO:0007669"/>
    <property type="project" value="UniProtKB-UniRule"/>
</dbReference>
<evidence type="ECO:0000313" key="40">
    <source>
        <dbReference type="Proteomes" id="UP000275843"/>
    </source>
</evidence>
<evidence type="ECO:0000256" key="12">
    <source>
        <dbReference type="ARBA" id="ARBA00022989"/>
    </source>
</evidence>
<evidence type="ECO:0000256" key="4">
    <source>
        <dbReference type="ARBA" id="ARBA00010561"/>
    </source>
</evidence>
<evidence type="ECO:0000313" key="39">
    <source>
        <dbReference type="Proteomes" id="UP000273443"/>
    </source>
</evidence>
<dbReference type="EMBL" id="CP033237">
    <property type="protein sequence ID" value="AZF73053.1"/>
    <property type="molecule type" value="Genomic_DNA"/>
</dbReference>
<reference evidence="35" key="3">
    <citation type="submission" date="2016-04" db="EMBL/GenBank/DDBJ databases">
        <authorList>
            <person name="Shah S.A."/>
            <person name="Garrett R.A."/>
        </authorList>
    </citation>
    <scope>NUCLEOTIDE SEQUENCE [LARGE SCALE GENOMIC DNA]</scope>
    <source>
        <strain evidence="35">ATCC 35091 / DSM 1616 / JCM 8930 / NBRC 15331 / P1</strain>
    </source>
</reference>
<evidence type="ECO:0000256" key="19">
    <source>
        <dbReference type="HAMAP-Rule" id="MF_00719"/>
    </source>
</evidence>
<evidence type="ECO:0000313" key="38">
    <source>
        <dbReference type="Proteomes" id="UP000273194"/>
    </source>
</evidence>
<feature type="transmembrane region" description="Helical" evidence="19">
    <location>
        <begin position="104"/>
        <end position="126"/>
    </location>
</feature>
<evidence type="ECO:0000313" key="35">
    <source>
        <dbReference type="Proteomes" id="UP000076770"/>
    </source>
</evidence>
<evidence type="ECO:0000256" key="7">
    <source>
        <dbReference type="ARBA" id="ARBA00022475"/>
    </source>
</evidence>
<evidence type="ECO:0000256" key="5">
    <source>
        <dbReference type="ARBA" id="ARBA00013200"/>
    </source>
</evidence>
<keyword evidence="8 19" id="KW-0169">Cobalamin biosynthesis</keyword>
<dbReference type="EMBL" id="CP033238">
    <property type="protein sequence ID" value="AZF75678.1"/>
    <property type="molecule type" value="Genomic_DNA"/>
</dbReference>
<dbReference type="EMBL" id="CP011055">
    <property type="protein sequence ID" value="AKA73345.1"/>
    <property type="molecule type" value="Genomic_DNA"/>
</dbReference>
<evidence type="ECO:0000256" key="14">
    <source>
        <dbReference type="ARBA" id="ARBA00025228"/>
    </source>
</evidence>
<dbReference type="Proteomes" id="UP000033106">
    <property type="component" value="Chromosome"/>
</dbReference>
<reference evidence="31" key="2">
    <citation type="submission" date="2016-04" db="EMBL/GenBank/DDBJ databases">
        <authorList>
            <person name="Evans L.H."/>
            <person name="Alamgir A."/>
            <person name="Owens N."/>
            <person name="Weber N.D."/>
            <person name="Virtaneva K."/>
            <person name="Barbian K."/>
            <person name="Babar A."/>
            <person name="Rosenke K."/>
        </authorList>
    </citation>
    <scope>NUCLEOTIDE SEQUENCE</scope>
    <source>
        <strain evidence="31">P1</strain>
    </source>
</reference>
<comment type="subcellular location">
    <subcellularLocation>
        <location evidence="2 19">Cell membrane</location>
        <topology evidence="2 19">Multi-pass membrane protein</topology>
    </subcellularLocation>
</comment>
<evidence type="ECO:0000256" key="17">
    <source>
        <dbReference type="ARBA" id="ARBA00048623"/>
    </source>
</evidence>
<evidence type="ECO:0000313" key="33">
    <source>
        <dbReference type="Proteomes" id="UP000033085"/>
    </source>
</evidence>
<keyword evidence="9 19" id="KW-0808">Transferase</keyword>
<keyword evidence="10 19" id="KW-0812">Transmembrane</keyword>
<keyword evidence="12 19" id="KW-1133">Transmembrane helix</keyword>
<dbReference type="OMA" id="MKDVYMG"/>
<dbReference type="Proteomes" id="UP000033057">
    <property type="component" value="Chromosome"/>
</dbReference>
<evidence type="ECO:0000313" key="23">
    <source>
        <dbReference type="EMBL" id="AZF67813.1"/>
    </source>
</evidence>
<evidence type="ECO:0000313" key="34">
    <source>
        <dbReference type="Proteomes" id="UP000033106"/>
    </source>
</evidence>
<evidence type="ECO:0000313" key="37">
    <source>
        <dbReference type="Proteomes" id="UP000269431"/>
    </source>
</evidence>
<dbReference type="Proteomes" id="UP000275843">
    <property type="component" value="Chromosome"/>
</dbReference>
<dbReference type="Pfam" id="PF02654">
    <property type="entry name" value="CobS"/>
    <property type="match status" value="1"/>
</dbReference>
<name>A0A0E3MFE0_SACSO</name>
<dbReference type="AlphaFoldDB" id="A0A0E3MFE0"/>
<dbReference type="HAMAP" id="MF_00719">
    <property type="entry name" value="CobS"/>
    <property type="match status" value="1"/>
</dbReference>
<evidence type="ECO:0000256" key="15">
    <source>
        <dbReference type="ARBA" id="ARBA00032605"/>
    </source>
</evidence>
<dbReference type="EC" id="2.7.8.26" evidence="5 19"/>
<dbReference type="EMBL" id="CP033241">
    <property type="protein sequence ID" value="AZF83531.1"/>
    <property type="molecule type" value="Genomic_DNA"/>
</dbReference>
<evidence type="ECO:0000256" key="9">
    <source>
        <dbReference type="ARBA" id="ARBA00022679"/>
    </source>
</evidence>
<dbReference type="KEGG" id="ssof:SULC_1002"/>
<dbReference type="EMBL" id="CP033235">
    <property type="protein sequence ID" value="AZF67813.1"/>
    <property type="molecule type" value="Genomic_DNA"/>
</dbReference>
<reference evidence="21" key="5">
    <citation type="submission" date="2018-10" db="EMBL/GenBank/DDBJ databases">
        <authorList>
            <person name="McCarthy S."/>
            <person name="Gradnigo J."/>
            <person name="Johnson T."/>
            <person name="Payne S."/>
            <person name="Lipzen A."/>
            <person name="Schackwitz W."/>
            <person name="Martin J."/>
            <person name="Moriyama E."/>
            <person name="Blum P."/>
        </authorList>
    </citation>
    <scope>NUCLEOTIDE SEQUENCE</scope>
    <source>
        <strain evidence="20">SARC-B</strain>
        <strain evidence="21">SARC-C</strain>
        <strain evidence="22">SULA</strain>
    </source>
</reference>
<evidence type="ECO:0000256" key="6">
    <source>
        <dbReference type="ARBA" id="ARBA00015850"/>
    </source>
</evidence>
<dbReference type="GeneID" id="44128947"/>
<accession>A0A0E3MFE0</accession>
<evidence type="ECO:0000313" key="24">
    <source>
        <dbReference type="EMBL" id="AZF70433.1"/>
    </source>
</evidence>
<comment type="pathway">
    <text evidence="3 19">Cofactor biosynthesis; adenosylcobalamin biosynthesis; adenosylcobalamin from cob(II)yrinate a,c-diamide: step 7/7.</text>
</comment>
<keyword evidence="11 19" id="KW-0460">Magnesium</keyword>
<evidence type="ECO:0000256" key="3">
    <source>
        <dbReference type="ARBA" id="ARBA00004663"/>
    </source>
</evidence>
<dbReference type="EMBL" id="CP011056">
    <property type="protein sequence ID" value="AKA76044.1"/>
    <property type="molecule type" value="Genomic_DNA"/>
</dbReference>
<dbReference type="Proteomes" id="UP000273443">
    <property type="component" value="Chromosome"/>
</dbReference>
<evidence type="ECO:0000256" key="1">
    <source>
        <dbReference type="ARBA" id="ARBA00001946"/>
    </source>
</evidence>
<dbReference type="PATRIC" id="fig|2287.6.peg.1061"/>
<evidence type="ECO:0000313" key="29">
    <source>
        <dbReference type="EMBL" id="AZF83531.1"/>
    </source>
</evidence>
<reference evidence="36 37" key="4">
    <citation type="journal article" date="2018" name="Proc. Natl. Acad. Sci. U.S.A.">
        <title>Nonmutational mechanism of inheritance in the Archaeon Sulfolobus solfataricus.</title>
        <authorList>
            <person name="Payne S."/>
            <person name="McCarthy S."/>
            <person name="Johnson T."/>
            <person name="North E."/>
            <person name="Blum P."/>
        </authorList>
    </citation>
    <scope>NUCLEOTIDE SEQUENCE [LARGE SCALE GENOMIC DNA]</scope>
    <source>
        <strain evidence="24 36">SARC-H</strain>
        <strain evidence="25 40">SARC-I</strain>
        <strain evidence="27 41">SARC-N</strain>
        <strain evidence="28 42">SARC-O</strain>
        <strain evidence="29 37">SUL120</strain>
        <strain evidence="23 38">SULG</strain>
        <strain evidence="26 39">SULM</strain>
    </source>
</reference>
<evidence type="ECO:0000313" key="20">
    <source>
        <dbReference type="EMBL" id="AKA73345.1"/>
    </source>
</evidence>
<evidence type="ECO:0000256" key="11">
    <source>
        <dbReference type="ARBA" id="ARBA00022842"/>
    </source>
</evidence>
<comment type="cofactor">
    <cofactor evidence="1 19">
        <name>Mg(2+)</name>
        <dbReference type="ChEBI" id="CHEBI:18420"/>
    </cofactor>
</comment>
<dbReference type="Proteomes" id="UP000033085">
    <property type="component" value="Chromosome"/>
</dbReference>
<evidence type="ECO:0000313" key="43">
    <source>
        <dbReference type="Proteomes" id="UP000594632"/>
    </source>
</evidence>
<reference evidence="32 33" key="1">
    <citation type="journal article" date="2015" name="Genome Announc.">
        <title>Complete Genome Sequence of Sulfolobus solfataricus Strain 98/2 and Evolved Derivatives.</title>
        <authorList>
            <person name="McCarthy S."/>
            <person name="Gradnigo J."/>
            <person name="Johnson T."/>
            <person name="Payne S."/>
            <person name="Lipzen A."/>
            <person name="Martin J."/>
            <person name="Schackwitz W."/>
            <person name="Moriyama E."/>
            <person name="Blum P."/>
        </authorList>
    </citation>
    <scope>NUCLEOTIDE SEQUENCE [LARGE SCALE GENOMIC DNA]</scope>
    <source>
        <strain evidence="32">98/2 SULC</strain>
        <strain evidence="20">SARC-B</strain>
        <strain evidence="21">SARC-C</strain>
        <strain evidence="22 34">SULA</strain>
        <strain evidence="33">SULB</strain>
    </source>
</reference>
<dbReference type="NCBIfam" id="TIGR00317">
    <property type="entry name" value="cobS"/>
    <property type="match status" value="1"/>
</dbReference>
<dbReference type="PANTHER" id="PTHR34148:SF1">
    <property type="entry name" value="ADENOSYLCOBINAMIDE-GDP RIBAZOLETRANSFERASE"/>
    <property type="match status" value="1"/>
</dbReference>
<dbReference type="Proteomes" id="UP000282269">
    <property type="component" value="Chromosome"/>
</dbReference>
<evidence type="ECO:0000313" key="32">
    <source>
        <dbReference type="Proteomes" id="UP000033057"/>
    </source>
</evidence>
<comment type="catalytic activity">
    <reaction evidence="18 19">
        <text>alpha-ribazole 5'-phosphate + adenosylcob(III)inamide-GDP = adenosylcob(III)alamin 5'-phosphate + GMP + H(+)</text>
        <dbReference type="Rhea" id="RHEA:23560"/>
        <dbReference type="ChEBI" id="CHEBI:15378"/>
        <dbReference type="ChEBI" id="CHEBI:57918"/>
        <dbReference type="ChEBI" id="CHEBI:58115"/>
        <dbReference type="ChEBI" id="CHEBI:60487"/>
        <dbReference type="ChEBI" id="CHEBI:60493"/>
        <dbReference type="EC" id="2.7.8.26"/>
    </reaction>
</comment>
<comment type="function">
    <text evidence="14 19">Joins adenosylcobinamide-GDP and alpha-ribazole to generate adenosylcobalamin (Ado-cobalamin). Also synthesizes adenosylcobalamin 5'-phosphate from adenosylcobinamide-GDP and alpha-ribazole 5'-phosphate.</text>
</comment>
<evidence type="ECO:0000256" key="10">
    <source>
        <dbReference type="ARBA" id="ARBA00022692"/>
    </source>
</evidence>
<reference evidence="30 43" key="6">
    <citation type="journal article" date="2020" name="Nat. Commun.">
        <title>The structures of two archaeal type IV pili illuminate evolutionary relationships.</title>
        <authorList>
            <person name="Wang F."/>
            <person name="Baquero D.P."/>
            <person name="Su Z."/>
            <person name="Beltran L.C."/>
            <person name="Prangishvili D."/>
            <person name="Krupovic M."/>
            <person name="Egelman E.H."/>
        </authorList>
    </citation>
    <scope>NUCLEOTIDE SEQUENCE [LARGE SCALE GENOMIC DNA]</scope>
    <source>
        <strain evidence="30 43">POZ149</strain>
    </source>
</reference>
<dbReference type="Proteomes" id="UP000269431">
    <property type="component" value="Chromosome"/>
</dbReference>
<dbReference type="KEGG" id="ssol:SULB_1003"/>
<dbReference type="EMBL" id="CP033240">
    <property type="protein sequence ID" value="AZF80891.1"/>
    <property type="molecule type" value="Genomic_DNA"/>
</dbReference>
<feature type="transmembrane region" description="Helical" evidence="19">
    <location>
        <begin position="177"/>
        <end position="202"/>
    </location>
</feature>
<evidence type="ECO:0000313" key="21">
    <source>
        <dbReference type="EMBL" id="AKA76044.1"/>
    </source>
</evidence>
<evidence type="ECO:0000256" key="16">
    <source>
        <dbReference type="ARBA" id="ARBA00032853"/>
    </source>
</evidence>
<proteinExistence type="inferred from homology"/>
<keyword evidence="7 19" id="KW-1003">Cell membrane</keyword>
<dbReference type="Proteomes" id="UP000267993">
    <property type="component" value="Chromosome"/>
</dbReference>
<evidence type="ECO:0000256" key="13">
    <source>
        <dbReference type="ARBA" id="ARBA00023136"/>
    </source>
</evidence>
<evidence type="ECO:0000256" key="2">
    <source>
        <dbReference type="ARBA" id="ARBA00004651"/>
    </source>
</evidence>
<dbReference type="EMBL" id="CP050869">
    <property type="protein sequence ID" value="QPG50324.1"/>
    <property type="molecule type" value="Genomic_DNA"/>
</dbReference>
<comment type="catalytic activity">
    <reaction evidence="17 19">
        <text>alpha-ribazole + adenosylcob(III)inamide-GDP = adenosylcob(III)alamin + GMP + H(+)</text>
        <dbReference type="Rhea" id="RHEA:16049"/>
        <dbReference type="ChEBI" id="CHEBI:10329"/>
        <dbReference type="ChEBI" id="CHEBI:15378"/>
        <dbReference type="ChEBI" id="CHEBI:18408"/>
        <dbReference type="ChEBI" id="CHEBI:58115"/>
        <dbReference type="ChEBI" id="CHEBI:60487"/>
        <dbReference type="EC" id="2.7.8.26"/>
    </reaction>
</comment>
<feature type="transmembrane region" description="Helical" evidence="19">
    <location>
        <begin position="132"/>
        <end position="156"/>
    </location>
</feature>
<dbReference type="GO" id="GO:0005886">
    <property type="term" value="C:plasma membrane"/>
    <property type="evidence" value="ECO:0007669"/>
    <property type="project" value="UniProtKB-SubCell"/>
</dbReference>
<dbReference type="EMBL" id="CP033236">
    <property type="protein sequence ID" value="AZF70433.1"/>
    <property type="molecule type" value="Genomic_DNA"/>
</dbReference>
<dbReference type="UniPathway" id="UPA00148">
    <property type="reaction ID" value="UER00238"/>
</dbReference>
<sequence>MHLKEILAQFSFFTAIPVKSSASLEEIAESSYISPIIVGISLGLIESVAYLILYRILGELTGIVLLGIIELLRGFNHLDGLLDLGDALMIRGNREKKIKALKDVEVGSGGIGLLLVYLSIQIVALLKLDFSLYTIFYLISSNVLSMSLSLYILSTISPIPESNLGRIFHDKLKGKSTILLLELIPFISLYNVIVFIIFYMIMYKICGSLGGSSGDIAGASITLSFPLFLITDEITNLNYSLLSILCYLFSHLH</sequence>
<organism evidence="21 32">
    <name type="scientific">Saccharolobus solfataricus</name>
    <name type="common">Sulfolobus solfataricus</name>
    <dbReference type="NCBI Taxonomy" id="2287"/>
    <lineage>
        <taxon>Archaea</taxon>
        <taxon>Thermoproteota</taxon>
        <taxon>Thermoprotei</taxon>
        <taxon>Sulfolobales</taxon>
        <taxon>Sulfolobaceae</taxon>
        <taxon>Saccharolobus</taxon>
    </lineage>
</organism>
<dbReference type="InterPro" id="IPR003805">
    <property type="entry name" value="CobS"/>
</dbReference>
<evidence type="ECO:0000313" key="41">
    <source>
        <dbReference type="Proteomes" id="UP000278715"/>
    </source>
</evidence>
<dbReference type="EMBL" id="CP033239">
    <property type="protein sequence ID" value="AZF78285.1"/>
    <property type="molecule type" value="Genomic_DNA"/>
</dbReference>
<evidence type="ECO:0000313" key="28">
    <source>
        <dbReference type="EMBL" id="AZF80891.1"/>
    </source>
</evidence>
<dbReference type="Proteomes" id="UP000076770">
    <property type="component" value="Chromosome i"/>
</dbReference>
<dbReference type="Proteomes" id="UP000278715">
    <property type="component" value="Chromosome"/>
</dbReference>
<evidence type="ECO:0000313" key="26">
    <source>
        <dbReference type="EMBL" id="AZF75678.1"/>
    </source>
</evidence>
<dbReference type="KEGG" id="ssoa:SULA_1001"/>
<dbReference type="GO" id="GO:0009236">
    <property type="term" value="P:cobalamin biosynthetic process"/>
    <property type="evidence" value="ECO:0007669"/>
    <property type="project" value="UniProtKB-UniRule"/>
</dbReference>